<keyword evidence="9" id="KW-1185">Reference proteome</keyword>
<gene>
    <name evidence="8" type="ORF">BSL78_16480</name>
</gene>
<evidence type="ECO:0000313" key="9">
    <source>
        <dbReference type="Proteomes" id="UP000230750"/>
    </source>
</evidence>
<name>A0A2G8KF66_STIJA</name>
<keyword evidence="5" id="KW-0393">Immunoglobulin domain</keyword>
<proteinExistence type="predicted"/>
<comment type="caution">
    <text evidence="8">The sequence shown here is derived from an EMBL/GenBank/DDBJ whole genome shotgun (WGS) entry which is preliminary data.</text>
</comment>
<keyword evidence="4" id="KW-0325">Glycoprotein</keyword>
<dbReference type="InterPro" id="IPR013106">
    <property type="entry name" value="Ig_V-set"/>
</dbReference>
<evidence type="ECO:0000256" key="1">
    <source>
        <dbReference type="ARBA" id="ARBA00004479"/>
    </source>
</evidence>
<dbReference type="GO" id="GO:0050839">
    <property type="term" value="F:cell adhesion molecule binding"/>
    <property type="evidence" value="ECO:0007669"/>
    <property type="project" value="TreeGrafter"/>
</dbReference>
<comment type="subcellular location">
    <subcellularLocation>
        <location evidence="1">Membrane</location>
        <topology evidence="1">Single-pass type I membrane protein</topology>
    </subcellularLocation>
</comment>
<dbReference type="PANTHER" id="PTHR11640">
    <property type="entry name" value="NEPHRIN"/>
    <property type="match status" value="1"/>
</dbReference>
<dbReference type="GO" id="GO:0098609">
    <property type="term" value="P:cell-cell adhesion"/>
    <property type="evidence" value="ECO:0007669"/>
    <property type="project" value="TreeGrafter"/>
</dbReference>
<dbReference type="AlphaFoldDB" id="A0A2G8KF66"/>
<dbReference type="PANTHER" id="PTHR11640:SF161">
    <property type="entry name" value="HEMICENTIN-1"/>
    <property type="match status" value="1"/>
</dbReference>
<keyword evidence="3" id="KW-1015">Disulfide bond</keyword>
<keyword evidence="2 6" id="KW-0472">Membrane</keyword>
<dbReference type="OrthoDB" id="10055806at2759"/>
<sequence>MILIDIGGVSPRKLAVDIVKKEDRIYGGLQKPSASILEKIQVNTETISDVTDNDLDHSKETTRTCLVITDLLDKTLGWCKVSTSEYSSKIRKEEQLKEHIQTAASDSIDVDTEECNFNPNGLKYKTPSPSKGSPRVNIFVEFLGQVQKIGLKIRSELFMLCLSLLVCTSFANTTDVRCLTVQNIRLGERGTVKCESLTDLSEVYWYNTSDQKDPVAFIQKVDGIKYGKGYSTGQYDIETNGSLIINNVTSQHEQTFTVEMVSTSFKRETHNINVQVYVEQPKPVSLISECDDRHDCIMKAEPDSFISCVHKNARPAAEISWYIRDGFRDIPLITTSNQTVSSDLGTFTTTSYLSIDEIPAQYMYVEIICKSIQPISVIQDFESKIVLDLSRDEHSVPSIDPTVSQIKRDVHLECQPNTLYTNTSRIMWTKKRTNRNHEYLIYSVYGETVFNLKSEQHFTLTSGGLRIKDIRFHHDGLYACFISNGNYTRVFHHRLEVVVPPTPGKILVKGCDVFGQCRLPSETRNITCEVRDVYPAVTLSIKALTSNVIVTETDPKSNEVNGLTSVAVYGTVTMSKGTCGEDIVVQCRAIGLAAYVFNSEVDITIVNDKGTCKLASSAVPDSETKEEHVERINLSFLRGIPVIIMFGLFFGIGIILKMKKRQEQVRSLLTETGEDGGTNATPV</sequence>
<evidence type="ECO:0000259" key="7">
    <source>
        <dbReference type="PROSITE" id="PS50835"/>
    </source>
</evidence>
<dbReference type="GO" id="GO:0005886">
    <property type="term" value="C:plasma membrane"/>
    <property type="evidence" value="ECO:0007669"/>
    <property type="project" value="TreeGrafter"/>
</dbReference>
<accession>A0A2G8KF66</accession>
<protein>
    <recommendedName>
        <fullName evidence="7">Ig-like domain-containing protein</fullName>
    </recommendedName>
</protein>
<dbReference type="InterPro" id="IPR051275">
    <property type="entry name" value="Cell_adhesion_signaling"/>
</dbReference>
<keyword evidence="6" id="KW-0812">Transmembrane</keyword>
<dbReference type="InterPro" id="IPR003599">
    <property type="entry name" value="Ig_sub"/>
</dbReference>
<keyword evidence="6" id="KW-1133">Transmembrane helix</keyword>
<dbReference type="Gene3D" id="2.60.40.10">
    <property type="entry name" value="Immunoglobulins"/>
    <property type="match status" value="3"/>
</dbReference>
<evidence type="ECO:0000256" key="2">
    <source>
        <dbReference type="ARBA" id="ARBA00023136"/>
    </source>
</evidence>
<dbReference type="SUPFAM" id="SSF48726">
    <property type="entry name" value="Immunoglobulin"/>
    <property type="match status" value="2"/>
</dbReference>
<evidence type="ECO:0000256" key="6">
    <source>
        <dbReference type="SAM" id="Phobius"/>
    </source>
</evidence>
<dbReference type="InterPro" id="IPR007110">
    <property type="entry name" value="Ig-like_dom"/>
</dbReference>
<organism evidence="8 9">
    <name type="scientific">Stichopus japonicus</name>
    <name type="common">Sea cucumber</name>
    <dbReference type="NCBI Taxonomy" id="307972"/>
    <lineage>
        <taxon>Eukaryota</taxon>
        <taxon>Metazoa</taxon>
        <taxon>Echinodermata</taxon>
        <taxon>Eleutherozoa</taxon>
        <taxon>Echinozoa</taxon>
        <taxon>Holothuroidea</taxon>
        <taxon>Aspidochirotacea</taxon>
        <taxon>Aspidochirotida</taxon>
        <taxon>Stichopodidae</taxon>
        <taxon>Apostichopus</taxon>
    </lineage>
</organism>
<feature type="transmembrane region" description="Helical" evidence="6">
    <location>
        <begin position="636"/>
        <end position="656"/>
    </location>
</feature>
<dbReference type="InterPro" id="IPR036179">
    <property type="entry name" value="Ig-like_dom_sf"/>
</dbReference>
<reference evidence="8 9" key="1">
    <citation type="journal article" date="2017" name="PLoS Biol.">
        <title>The sea cucumber genome provides insights into morphological evolution and visceral regeneration.</title>
        <authorList>
            <person name="Zhang X."/>
            <person name="Sun L."/>
            <person name="Yuan J."/>
            <person name="Sun Y."/>
            <person name="Gao Y."/>
            <person name="Zhang L."/>
            <person name="Li S."/>
            <person name="Dai H."/>
            <person name="Hamel J.F."/>
            <person name="Liu C."/>
            <person name="Yu Y."/>
            <person name="Liu S."/>
            <person name="Lin W."/>
            <person name="Guo K."/>
            <person name="Jin S."/>
            <person name="Xu P."/>
            <person name="Storey K.B."/>
            <person name="Huan P."/>
            <person name="Zhang T."/>
            <person name="Zhou Y."/>
            <person name="Zhang J."/>
            <person name="Lin C."/>
            <person name="Li X."/>
            <person name="Xing L."/>
            <person name="Huo D."/>
            <person name="Sun M."/>
            <person name="Wang L."/>
            <person name="Mercier A."/>
            <person name="Li F."/>
            <person name="Yang H."/>
            <person name="Xiang J."/>
        </authorList>
    </citation>
    <scope>NUCLEOTIDE SEQUENCE [LARGE SCALE GENOMIC DNA]</scope>
    <source>
        <strain evidence="8">Shaxun</strain>
        <tissue evidence="8">Muscle</tissue>
    </source>
</reference>
<feature type="domain" description="Ig-like" evidence="7">
    <location>
        <begin position="397"/>
        <end position="496"/>
    </location>
</feature>
<evidence type="ECO:0000313" key="8">
    <source>
        <dbReference type="EMBL" id="PIK46647.1"/>
    </source>
</evidence>
<dbReference type="EMBL" id="MRZV01000629">
    <property type="protein sequence ID" value="PIK46647.1"/>
    <property type="molecule type" value="Genomic_DNA"/>
</dbReference>
<dbReference type="SMART" id="SM00409">
    <property type="entry name" value="IG"/>
    <property type="match status" value="2"/>
</dbReference>
<evidence type="ECO:0000256" key="3">
    <source>
        <dbReference type="ARBA" id="ARBA00023157"/>
    </source>
</evidence>
<dbReference type="GO" id="GO:0005911">
    <property type="term" value="C:cell-cell junction"/>
    <property type="evidence" value="ECO:0007669"/>
    <property type="project" value="TreeGrafter"/>
</dbReference>
<evidence type="ECO:0000256" key="5">
    <source>
        <dbReference type="ARBA" id="ARBA00023319"/>
    </source>
</evidence>
<dbReference type="InterPro" id="IPR013783">
    <property type="entry name" value="Ig-like_fold"/>
</dbReference>
<dbReference type="PROSITE" id="PS50835">
    <property type="entry name" value="IG_LIKE"/>
    <property type="match status" value="1"/>
</dbReference>
<evidence type="ECO:0000256" key="4">
    <source>
        <dbReference type="ARBA" id="ARBA00023180"/>
    </source>
</evidence>
<dbReference type="Proteomes" id="UP000230750">
    <property type="component" value="Unassembled WGS sequence"/>
</dbReference>
<dbReference type="Pfam" id="PF07686">
    <property type="entry name" value="V-set"/>
    <property type="match status" value="2"/>
</dbReference>